<feature type="compositionally biased region" description="Basic and acidic residues" evidence="1">
    <location>
        <begin position="1"/>
        <end position="39"/>
    </location>
</feature>
<reference evidence="2" key="1">
    <citation type="submission" date="2021-02" db="EMBL/GenBank/DDBJ databases">
        <authorList>
            <person name="Nowell W R."/>
        </authorList>
    </citation>
    <scope>NUCLEOTIDE SEQUENCE</scope>
</reference>
<protein>
    <submittedName>
        <fullName evidence="2">Uncharacterized protein</fullName>
    </submittedName>
</protein>
<gene>
    <name evidence="3" type="ORF">OVN521_LOCUS35661</name>
    <name evidence="2" type="ORF">WKI299_LOCUS18660</name>
</gene>
<dbReference type="Proteomes" id="UP000663856">
    <property type="component" value="Unassembled WGS sequence"/>
</dbReference>
<dbReference type="AlphaFoldDB" id="A0A816SUY5"/>
<evidence type="ECO:0000256" key="1">
    <source>
        <dbReference type="SAM" id="MobiDB-lite"/>
    </source>
</evidence>
<dbReference type="EMBL" id="CAJOBG010041908">
    <property type="protein sequence ID" value="CAF4414034.1"/>
    <property type="molecule type" value="Genomic_DNA"/>
</dbReference>
<sequence length="50" mass="5783">ANWIARRAEAKPTTIDEIHEQGRLKREQERDKALRRESNRGVNNSSGHNS</sequence>
<name>A0A816SUY5_9BILA</name>
<accession>A0A816SUY5</accession>
<feature type="non-terminal residue" evidence="2">
    <location>
        <position position="1"/>
    </location>
</feature>
<evidence type="ECO:0000313" key="2">
    <source>
        <dbReference type="EMBL" id="CAF2093112.1"/>
    </source>
</evidence>
<feature type="region of interest" description="Disordered" evidence="1">
    <location>
        <begin position="1"/>
        <end position="50"/>
    </location>
</feature>
<keyword evidence="5" id="KW-1185">Reference proteome</keyword>
<evidence type="ECO:0000313" key="3">
    <source>
        <dbReference type="EMBL" id="CAF4414034.1"/>
    </source>
</evidence>
<dbReference type="EMBL" id="CAJNRF010007607">
    <property type="protein sequence ID" value="CAF2093112.1"/>
    <property type="molecule type" value="Genomic_DNA"/>
</dbReference>
<organism evidence="2 4">
    <name type="scientific">Rotaria magnacalcarata</name>
    <dbReference type="NCBI Taxonomy" id="392030"/>
    <lineage>
        <taxon>Eukaryota</taxon>
        <taxon>Metazoa</taxon>
        <taxon>Spiralia</taxon>
        <taxon>Gnathifera</taxon>
        <taxon>Rotifera</taxon>
        <taxon>Eurotatoria</taxon>
        <taxon>Bdelloidea</taxon>
        <taxon>Philodinida</taxon>
        <taxon>Philodinidae</taxon>
        <taxon>Rotaria</taxon>
    </lineage>
</organism>
<evidence type="ECO:0000313" key="4">
    <source>
        <dbReference type="Proteomes" id="UP000663856"/>
    </source>
</evidence>
<comment type="caution">
    <text evidence="2">The sequence shown here is derived from an EMBL/GenBank/DDBJ whole genome shotgun (WGS) entry which is preliminary data.</text>
</comment>
<proteinExistence type="predicted"/>
<dbReference type="Proteomes" id="UP000663866">
    <property type="component" value="Unassembled WGS sequence"/>
</dbReference>
<feature type="compositionally biased region" description="Polar residues" evidence="1">
    <location>
        <begin position="40"/>
        <end position="50"/>
    </location>
</feature>
<evidence type="ECO:0000313" key="5">
    <source>
        <dbReference type="Proteomes" id="UP000663866"/>
    </source>
</evidence>